<feature type="domain" description="MULE transposase" evidence="5">
    <location>
        <begin position="190"/>
        <end position="287"/>
    </location>
</feature>
<proteinExistence type="predicted"/>
<evidence type="ECO:0000259" key="5">
    <source>
        <dbReference type="Pfam" id="PF10551"/>
    </source>
</evidence>
<gene>
    <name evidence="6" type="ORF">PACLA_8A071798</name>
</gene>
<dbReference type="Proteomes" id="UP001152795">
    <property type="component" value="Unassembled WGS sequence"/>
</dbReference>
<feature type="domain" description="FLYWCH-type" evidence="4">
    <location>
        <begin position="11"/>
        <end position="69"/>
    </location>
</feature>
<name>A0A6S7GM05_PARCT</name>
<dbReference type="Pfam" id="PF04500">
    <property type="entry name" value="FLYWCH"/>
    <property type="match status" value="1"/>
</dbReference>
<dbReference type="Pfam" id="PF10551">
    <property type="entry name" value="MULE"/>
    <property type="match status" value="1"/>
</dbReference>
<evidence type="ECO:0000259" key="4">
    <source>
        <dbReference type="Pfam" id="PF04500"/>
    </source>
</evidence>
<keyword evidence="3" id="KW-0862">Zinc</keyword>
<dbReference type="Gene3D" id="2.20.25.240">
    <property type="match status" value="1"/>
</dbReference>
<evidence type="ECO:0000256" key="2">
    <source>
        <dbReference type="ARBA" id="ARBA00022771"/>
    </source>
</evidence>
<accession>A0A6S7GM05</accession>
<evidence type="ECO:0000313" key="6">
    <source>
        <dbReference type="EMBL" id="CAB3990809.1"/>
    </source>
</evidence>
<dbReference type="GO" id="GO:0008270">
    <property type="term" value="F:zinc ion binding"/>
    <property type="evidence" value="ECO:0007669"/>
    <property type="project" value="UniProtKB-KW"/>
</dbReference>
<dbReference type="InterPro" id="IPR018289">
    <property type="entry name" value="MULE_transposase_dom"/>
</dbReference>
<evidence type="ECO:0000256" key="3">
    <source>
        <dbReference type="ARBA" id="ARBA00022833"/>
    </source>
</evidence>
<dbReference type="PANTHER" id="PTHR47160:SF8">
    <property type="entry name" value="MULE TRANSPOSASE DOMAIN-CONTAINING PROTEIN"/>
    <property type="match status" value="1"/>
</dbReference>
<evidence type="ECO:0000256" key="1">
    <source>
        <dbReference type="ARBA" id="ARBA00022723"/>
    </source>
</evidence>
<dbReference type="PANTHER" id="PTHR47160">
    <property type="entry name" value="PUTATIVE-RELATED"/>
    <property type="match status" value="1"/>
</dbReference>
<evidence type="ECO:0000313" key="7">
    <source>
        <dbReference type="Proteomes" id="UP001152795"/>
    </source>
</evidence>
<dbReference type="InterPro" id="IPR007588">
    <property type="entry name" value="Znf_FLYWCH"/>
</dbReference>
<dbReference type="OrthoDB" id="93990at2759"/>
<sequence>MARIITGARGIGRVLVEDGFKYQFNRQSQSTMHWRCWRTTCGAKLKTNLFDRNDEDPNVRVVEREQHDHEEDDAVIQKGIFLNDAKGSVRDDPTRPIKRVYDQHVSAIHREAGGSDQEIPDFQSVRSQMSRVKSAEVPDTPQDIDDVNIEGSWARSWRNKRFLLHQDNDWGIAIFGTRRNLCALDQCQQLYMDATFRTAPRPYEQVFTILGEYYGRVLPLAIVLMTNRAIGHYRQVLQVLQRKIRRATGSEWEPEAIVCDFEQALITAIQTELPNTRIEGCYFHFNQSLWRHVKDLGLTRAYRNHERVKKLIRKVMSIGFLPTAIVRNNFALLRTENRTRRLFRRYPGLVEFFNYVFNNYINGNFPVTLWNVYDRDMDCRTNNNAEGFHRAWNNRVQVRHPNLWIFIRHLKDLQAQTNQGIRSMDNGGQPTRRRRRWQRLENQLQRLKTDYINGVRDVQRYWNAVSYLVTTF</sequence>
<reference evidence="6" key="1">
    <citation type="submission" date="2020-04" db="EMBL/GenBank/DDBJ databases">
        <authorList>
            <person name="Alioto T."/>
            <person name="Alioto T."/>
            <person name="Gomez Garrido J."/>
        </authorList>
    </citation>
    <scope>NUCLEOTIDE SEQUENCE</scope>
    <source>
        <strain evidence="6">A484AB</strain>
    </source>
</reference>
<protein>
    <submittedName>
        <fullName evidence="6">Uncharacterized protein</fullName>
    </submittedName>
</protein>
<keyword evidence="7" id="KW-1185">Reference proteome</keyword>
<keyword evidence="1" id="KW-0479">Metal-binding</keyword>
<keyword evidence="2" id="KW-0863">Zinc-finger</keyword>
<comment type="caution">
    <text evidence="6">The sequence shown here is derived from an EMBL/GenBank/DDBJ whole genome shotgun (WGS) entry which is preliminary data.</text>
</comment>
<organism evidence="6 7">
    <name type="scientific">Paramuricea clavata</name>
    <name type="common">Red gorgonian</name>
    <name type="synonym">Violescent sea-whip</name>
    <dbReference type="NCBI Taxonomy" id="317549"/>
    <lineage>
        <taxon>Eukaryota</taxon>
        <taxon>Metazoa</taxon>
        <taxon>Cnidaria</taxon>
        <taxon>Anthozoa</taxon>
        <taxon>Octocorallia</taxon>
        <taxon>Malacalcyonacea</taxon>
        <taxon>Plexauridae</taxon>
        <taxon>Paramuricea</taxon>
    </lineage>
</organism>
<dbReference type="AlphaFoldDB" id="A0A6S7GM05"/>
<dbReference type="EMBL" id="CACRXK020001729">
    <property type="protein sequence ID" value="CAB3990809.1"/>
    <property type="molecule type" value="Genomic_DNA"/>
</dbReference>